<reference evidence="8 10" key="1">
    <citation type="submission" date="2016-12" db="EMBL/GenBank/DDBJ databases">
        <title>Clostridium tepidum sp. nov., a close relative of Clostridium sporogenes and Clostridium botulinum Group I.</title>
        <authorList>
            <person name="Dobritsa A.P."/>
            <person name="Kutumbaka K."/>
            <person name="Werner K."/>
            <person name="Samadpour M."/>
        </authorList>
    </citation>
    <scope>NUCLEOTIDE SEQUENCE [LARGE SCALE GENOMIC DNA]</scope>
    <source>
        <strain evidence="8 10">PE</strain>
    </source>
</reference>
<organism evidence="9 11">
    <name type="scientific">Clostridium tepidum</name>
    <dbReference type="NCBI Taxonomy" id="1962263"/>
    <lineage>
        <taxon>Bacteria</taxon>
        <taxon>Bacillati</taxon>
        <taxon>Bacillota</taxon>
        <taxon>Clostridia</taxon>
        <taxon>Eubacteriales</taxon>
        <taxon>Clostridiaceae</taxon>
        <taxon>Clostridium</taxon>
    </lineage>
</organism>
<dbReference type="GO" id="GO:0005886">
    <property type="term" value="C:plasma membrane"/>
    <property type="evidence" value="ECO:0007669"/>
    <property type="project" value="TreeGrafter"/>
</dbReference>
<dbReference type="EMBL" id="MRAE01000011">
    <property type="protein sequence ID" value="OOO67118.1"/>
    <property type="molecule type" value="Genomic_DNA"/>
</dbReference>
<evidence type="ECO:0000313" key="9">
    <source>
        <dbReference type="EMBL" id="OOO67118.1"/>
    </source>
</evidence>
<dbReference type="STRING" id="1962263.BS637_09645"/>
<evidence type="ECO:0000256" key="1">
    <source>
        <dbReference type="ARBA" id="ARBA00009369"/>
    </source>
</evidence>
<dbReference type="InterPro" id="IPR042175">
    <property type="entry name" value="Cell/Rod_MreC_2"/>
</dbReference>
<dbReference type="InterPro" id="IPR007221">
    <property type="entry name" value="MreC"/>
</dbReference>
<keyword evidence="6" id="KW-0175">Coiled coil</keyword>
<dbReference type="PIRSF" id="PIRSF038471">
    <property type="entry name" value="MreC"/>
    <property type="match status" value="1"/>
</dbReference>
<feature type="domain" description="Rod shape-determining protein MreC beta-barrel core" evidence="7">
    <location>
        <begin position="121"/>
        <end position="271"/>
    </location>
</feature>
<evidence type="ECO:0000256" key="4">
    <source>
        <dbReference type="ARBA" id="ARBA00032089"/>
    </source>
</evidence>
<evidence type="ECO:0000259" key="7">
    <source>
        <dbReference type="Pfam" id="PF04085"/>
    </source>
</evidence>
<evidence type="ECO:0000256" key="2">
    <source>
        <dbReference type="ARBA" id="ARBA00013855"/>
    </source>
</evidence>
<evidence type="ECO:0000256" key="5">
    <source>
        <dbReference type="PIRNR" id="PIRNR038471"/>
    </source>
</evidence>
<proteinExistence type="inferred from homology"/>
<keyword evidence="3 5" id="KW-0133">Cell shape</keyword>
<dbReference type="AlphaFoldDB" id="A0A1S9IA77"/>
<gene>
    <name evidence="8" type="ORF">BS637_09645</name>
    <name evidence="9" type="ORF">BS638_06190</name>
</gene>
<dbReference type="Gene3D" id="2.40.10.340">
    <property type="entry name" value="Rod shape-determining protein MreC, domain 1"/>
    <property type="match status" value="1"/>
</dbReference>
<comment type="caution">
    <text evidence="9">The sequence shown here is derived from an EMBL/GenBank/DDBJ whole genome shotgun (WGS) entry which is preliminary data.</text>
</comment>
<dbReference type="RefSeq" id="WP_078024510.1">
    <property type="nucleotide sequence ID" value="NZ_JADPGM010000007.1"/>
</dbReference>
<comment type="similarity">
    <text evidence="1 5">Belongs to the MreC family.</text>
</comment>
<evidence type="ECO:0000313" key="11">
    <source>
        <dbReference type="Proteomes" id="UP000190256"/>
    </source>
</evidence>
<dbReference type="Proteomes" id="UP000190206">
    <property type="component" value="Unassembled WGS sequence"/>
</dbReference>
<dbReference type="Proteomes" id="UP000190256">
    <property type="component" value="Unassembled WGS sequence"/>
</dbReference>
<dbReference type="GO" id="GO:0008360">
    <property type="term" value="P:regulation of cell shape"/>
    <property type="evidence" value="ECO:0007669"/>
    <property type="project" value="UniProtKB-KW"/>
</dbReference>
<evidence type="ECO:0000313" key="10">
    <source>
        <dbReference type="Proteomes" id="UP000190206"/>
    </source>
</evidence>
<dbReference type="EMBL" id="MRAD01000008">
    <property type="protein sequence ID" value="OOO62049.1"/>
    <property type="molecule type" value="Genomic_DNA"/>
</dbReference>
<evidence type="ECO:0000256" key="3">
    <source>
        <dbReference type="ARBA" id="ARBA00022960"/>
    </source>
</evidence>
<sequence length="285" mass="31855">MKFFKNKLTVTIIVLSVTFLILITQSADRSKVSFVESGIGSVVNPVQGVFYKINKKIRNSIGFVLNIPDVKRENVKLKSQNSKLESQLVEYKSLKDENERLRKMLNFRNQRSEYNYVGADIVGKSGGNYLDEFTINKGSNDGISKGMIAITSEGLVGQVTVTGGSWSTVQSLSNENLAVSAMVDRTKENSGIVKGIKDSQNNILAKLYFLPMDSKIKEKDIILTSGLGRMYPKGIRIGEVTSIEIDKGKVMKNAIIKPYVDLRKIEEVFIVIPKNMPENKEEVKY</sequence>
<dbReference type="Pfam" id="PF04085">
    <property type="entry name" value="MreC"/>
    <property type="match status" value="1"/>
</dbReference>
<protein>
    <recommendedName>
        <fullName evidence="2 5">Cell shape-determining protein MreC</fullName>
    </recommendedName>
    <alternativeName>
        <fullName evidence="4 5">Cell shape protein MreC</fullName>
    </alternativeName>
</protein>
<reference evidence="9 11" key="2">
    <citation type="submission" date="2016-12" db="EMBL/GenBank/DDBJ databases">
        <title>Clostridium tepidum sp. nov., a close relative of Clostridium sporogenes and Clostridium botulinum Group I.</title>
        <authorList>
            <person name="Dobritsa A.P."/>
            <person name="Kutumbaka K.K."/>
            <person name="Werner K."/>
            <person name="Wiedmann M."/>
            <person name="Asmus A."/>
            <person name="Samadpour M."/>
        </authorList>
    </citation>
    <scope>NUCLEOTIDE SEQUENCE [LARGE SCALE GENOMIC DNA]</scope>
    <source>
        <strain evidence="9 11">IEH 97212</strain>
    </source>
</reference>
<dbReference type="InterPro" id="IPR055342">
    <property type="entry name" value="MreC_beta-barrel_core"/>
</dbReference>
<evidence type="ECO:0000256" key="6">
    <source>
        <dbReference type="SAM" id="Coils"/>
    </source>
</evidence>
<evidence type="ECO:0000313" key="8">
    <source>
        <dbReference type="EMBL" id="OOO62049.1"/>
    </source>
</evidence>
<name>A0A1S9IA77_9CLOT</name>
<accession>A0A1S9IA77</accession>
<dbReference type="PANTHER" id="PTHR34138">
    <property type="entry name" value="CELL SHAPE-DETERMINING PROTEIN MREC"/>
    <property type="match status" value="1"/>
</dbReference>
<dbReference type="NCBIfam" id="TIGR00219">
    <property type="entry name" value="mreC"/>
    <property type="match status" value="1"/>
</dbReference>
<keyword evidence="10" id="KW-1185">Reference proteome</keyword>
<dbReference type="PANTHER" id="PTHR34138:SF1">
    <property type="entry name" value="CELL SHAPE-DETERMINING PROTEIN MREC"/>
    <property type="match status" value="1"/>
</dbReference>
<feature type="coiled-coil region" evidence="6">
    <location>
        <begin position="67"/>
        <end position="111"/>
    </location>
</feature>
<dbReference type="Gene3D" id="2.40.10.350">
    <property type="entry name" value="Rod shape-determining protein MreC, domain 2"/>
    <property type="match status" value="1"/>
</dbReference>
<dbReference type="OrthoDB" id="9792313at2"/>
<comment type="function">
    <text evidence="5">Involved in formation and maintenance of cell shape.</text>
</comment>
<dbReference type="InterPro" id="IPR042177">
    <property type="entry name" value="Cell/Rod_1"/>
</dbReference>